<dbReference type="KEGG" id="fvr:FVEG_15139"/>
<accession>W7LYK2</accession>
<dbReference type="VEuPathDB" id="FungiDB:FVEG_15139"/>
<dbReference type="Proteomes" id="UP000009096">
    <property type="component" value="Chromosome 5"/>
</dbReference>
<keyword evidence="2" id="KW-1185">Reference proteome</keyword>
<evidence type="ECO:0000313" key="2">
    <source>
        <dbReference type="Proteomes" id="UP000009096"/>
    </source>
</evidence>
<dbReference type="RefSeq" id="XP_018746665.1">
    <property type="nucleotide sequence ID" value="XM_018904247.1"/>
</dbReference>
<reference evidence="1 2" key="1">
    <citation type="journal article" date="2010" name="Nature">
        <title>Comparative genomics reveals mobile pathogenicity chromosomes in Fusarium.</title>
        <authorList>
            <person name="Ma L.J."/>
            <person name="van der Does H.C."/>
            <person name="Borkovich K.A."/>
            <person name="Coleman J.J."/>
            <person name="Daboussi M.J."/>
            <person name="Di Pietro A."/>
            <person name="Dufresne M."/>
            <person name="Freitag M."/>
            <person name="Grabherr M."/>
            <person name="Henrissat B."/>
            <person name="Houterman P.M."/>
            <person name="Kang S."/>
            <person name="Shim W.B."/>
            <person name="Woloshuk C."/>
            <person name="Xie X."/>
            <person name="Xu J.R."/>
            <person name="Antoniw J."/>
            <person name="Baker S.E."/>
            <person name="Bluhm B.H."/>
            <person name="Breakspear A."/>
            <person name="Brown D.W."/>
            <person name="Butchko R.A."/>
            <person name="Chapman S."/>
            <person name="Coulson R."/>
            <person name="Coutinho P.M."/>
            <person name="Danchin E.G."/>
            <person name="Diener A."/>
            <person name="Gale L.R."/>
            <person name="Gardiner D.M."/>
            <person name="Goff S."/>
            <person name="Hammond-Kosack K.E."/>
            <person name="Hilburn K."/>
            <person name="Hua-Van A."/>
            <person name="Jonkers W."/>
            <person name="Kazan K."/>
            <person name="Kodira C.D."/>
            <person name="Koehrsen M."/>
            <person name="Kumar L."/>
            <person name="Lee Y.H."/>
            <person name="Li L."/>
            <person name="Manners J.M."/>
            <person name="Miranda-Saavedra D."/>
            <person name="Mukherjee M."/>
            <person name="Park G."/>
            <person name="Park J."/>
            <person name="Park S.Y."/>
            <person name="Proctor R.H."/>
            <person name="Regev A."/>
            <person name="Ruiz-Roldan M.C."/>
            <person name="Sain D."/>
            <person name="Sakthikumar S."/>
            <person name="Sykes S."/>
            <person name="Schwartz D.C."/>
            <person name="Turgeon B.G."/>
            <person name="Wapinski I."/>
            <person name="Yoder O."/>
            <person name="Young S."/>
            <person name="Zeng Q."/>
            <person name="Zhou S."/>
            <person name="Galagan J."/>
            <person name="Cuomo C.A."/>
            <person name="Kistler H.C."/>
            <person name="Rep M."/>
        </authorList>
    </citation>
    <scope>NUCLEOTIDE SEQUENCE [LARGE SCALE GENOMIC DNA]</scope>
    <source>
        <strain evidence="2">M3125 / FGSC 7600</strain>
    </source>
</reference>
<dbReference type="EMBL" id="CM000582">
    <property type="protein sequence ID" value="EWG40474.1"/>
    <property type="molecule type" value="Genomic_DNA"/>
</dbReference>
<gene>
    <name evidence="1" type="ORF">FVEG_15139</name>
</gene>
<dbReference type="AlphaFoldDB" id="W7LYK2"/>
<sequence>MVLRCSGYTPMIYLCPCSRTPRTTHQSCWERSLAFNNALQRVLPPPSLCAGCELDGPLVLLCVDRRVPSAHTASGGTACIFLWPLLDNEMRRTEYFRNNTMHLGHVWLCAHGKTRYHQKPSMLRTAGTQALSLSLNPSITQYASYRAWSGQR</sequence>
<organism evidence="1 2">
    <name type="scientific">Gibberella moniliformis (strain M3125 / FGSC 7600)</name>
    <name type="common">Maize ear and stalk rot fungus</name>
    <name type="synonym">Fusarium verticillioides</name>
    <dbReference type="NCBI Taxonomy" id="334819"/>
    <lineage>
        <taxon>Eukaryota</taxon>
        <taxon>Fungi</taxon>
        <taxon>Dikarya</taxon>
        <taxon>Ascomycota</taxon>
        <taxon>Pezizomycotina</taxon>
        <taxon>Sordariomycetes</taxon>
        <taxon>Hypocreomycetidae</taxon>
        <taxon>Hypocreales</taxon>
        <taxon>Nectriaceae</taxon>
        <taxon>Fusarium</taxon>
        <taxon>Fusarium fujikuroi species complex</taxon>
    </lineage>
</organism>
<protein>
    <submittedName>
        <fullName evidence="1">Uncharacterized protein</fullName>
    </submittedName>
</protein>
<evidence type="ECO:0000313" key="1">
    <source>
        <dbReference type="EMBL" id="EWG40474.1"/>
    </source>
</evidence>
<dbReference type="GeneID" id="30072015"/>
<proteinExistence type="predicted"/>
<name>W7LYK2_GIBM7</name>
<dbReference type="EMBL" id="DS022244">
    <property type="protein sequence ID" value="EWG40474.1"/>
    <property type="molecule type" value="Genomic_DNA"/>
</dbReference>